<evidence type="ECO:0000313" key="1">
    <source>
        <dbReference type="Proteomes" id="UP000095287"/>
    </source>
</evidence>
<name>A0A1I7YKM1_9BILA</name>
<sequence>NFTSCYEYNGHHAEYKTSDHNDQVRNKQSLRCFIRIDESEEYGLIVEAGAFAGERGLLLAKEFDERCNGNTSSCFYSNKTLGSSMCCCYGDLCNGPPLRAEALQFHVNQTVLAGDIGKPKSTICLRKDGLVAPCAFSRTLISMGCYGERPHHIKRFNNIGCLYRDNVTWGGSSICEQELMAGRPPFCRWNEEARHIFCCCRDDECKRLRHISLGEYGLKKNTERHSWMALSYVLWVCYISLYLIEGSTEG</sequence>
<proteinExistence type="predicted"/>
<evidence type="ECO:0000313" key="2">
    <source>
        <dbReference type="WBParaSite" id="L893_g1732.t1"/>
    </source>
</evidence>
<reference evidence="2" key="1">
    <citation type="submission" date="2016-11" db="UniProtKB">
        <authorList>
            <consortium name="WormBaseParasite"/>
        </authorList>
    </citation>
    <scope>IDENTIFICATION</scope>
</reference>
<dbReference type="Proteomes" id="UP000095287">
    <property type="component" value="Unplaced"/>
</dbReference>
<protein>
    <submittedName>
        <fullName evidence="2">Activin_recp domain-containing protein</fullName>
    </submittedName>
</protein>
<dbReference type="WBParaSite" id="L893_g1732.t1">
    <property type="protein sequence ID" value="L893_g1732.t1"/>
    <property type="gene ID" value="L893_g1732"/>
</dbReference>
<keyword evidence="1" id="KW-1185">Reference proteome</keyword>
<accession>A0A1I7YKM1</accession>
<organism evidence="1 2">
    <name type="scientific">Steinernema glaseri</name>
    <dbReference type="NCBI Taxonomy" id="37863"/>
    <lineage>
        <taxon>Eukaryota</taxon>
        <taxon>Metazoa</taxon>
        <taxon>Ecdysozoa</taxon>
        <taxon>Nematoda</taxon>
        <taxon>Chromadorea</taxon>
        <taxon>Rhabditida</taxon>
        <taxon>Tylenchina</taxon>
        <taxon>Panagrolaimomorpha</taxon>
        <taxon>Strongyloidoidea</taxon>
        <taxon>Steinernematidae</taxon>
        <taxon>Steinernema</taxon>
    </lineage>
</organism>
<dbReference type="AlphaFoldDB" id="A0A1I7YKM1"/>